<dbReference type="PANTHER" id="PTHR28031">
    <property type="entry name" value="PROLINE-RICH PROTEIN HUA1"/>
    <property type="match status" value="1"/>
</dbReference>
<accession>A0A9P7V985</accession>
<dbReference type="InterPro" id="IPR036410">
    <property type="entry name" value="HSP_DnaJ_Cys-rich_dom_sf"/>
</dbReference>
<dbReference type="PANTHER" id="PTHR28031:SF1">
    <property type="entry name" value="PROLINE-RICH PROTEIN HUA1"/>
    <property type="match status" value="1"/>
</dbReference>
<dbReference type="SUPFAM" id="SSF57938">
    <property type="entry name" value="DnaJ/Hsp40 cysteine-rich domain"/>
    <property type="match status" value="1"/>
</dbReference>
<dbReference type="AlphaFoldDB" id="A0A9P7V985"/>
<name>A0A9P7V985_9ASCO</name>
<proteinExistence type="predicted"/>
<reference evidence="2" key="1">
    <citation type="submission" date="2021-03" db="EMBL/GenBank/DDBJ databases">
        <authorList>
            <person name="Palmer J.M."/>
        </authorList>
    </citation>
    <scope>NUCLEOTIDE SEQUENCE</scope>
    <source>
        <strain evidence="2">ARV_011</strain>
    </source>
</reference>
<sequence length="109" mass="12144">MVPSPYGAVSGPPIKVRPGDPRLGGVLCGRCRGSGIVHFLLDEEMCPVCSGLGRIVNQPNGPPPMPPLPGQFPQQQPYQQPYQQQPYQHQQQQGYYQSPQQNHYGDYKR</sequence>
<dbReference type="EMBL" id="JAHMUF010000013">
    <property type="protein sequence ID" value="KAG7193178.1"/>
    <property type="molecule type" value="Genomic_DNA"/>
</dbReference>
<evidence type="ECO:0000313" key="2">
    <source>
        <dbReference type="EMBL" id="KAG7193178.1"/>
    </source>
</evidence>
<keyword evidence="3" id="KW-1185">Reference proteome</keyword>
<feature type="compositionally biased region" description="Low complexity" evidence="1">
    <location>
        <begin position="71"/>
        <end position="101"/>
    </location>
</feature>
<dbReference type="RefSeq" id="XP_043048726.1">
    <property type="nucleotide sequence ID" value="XM_043191754.1"/>
</dbReference>
<gene>
    <name evidence="2" type="ORF">KQ657_000935</name>
</gene>
<comment type="caution">
    <text evidence="2">The sequence shown here is derived from an EMBL/GenBank/DDBJ whole genome shotgun (WGS) entry which is preliminary data.</text>
</comment>
<protein>
    <submittedName>
        <fullName evidence="2">Uncharacterized protein</fullName>
    </submittedName>
</protein>
<dbReference type="GO" id="GO:0005737">
    <property type="term" value="C:cytoplasm"/>
    <property type="evidence" value="ECO:0007669"/>
    <property type="project" value="TreeGrafter"/>
</dbReference>
<dbReference type="InterPro" id="IPR038910">
    <property type="entry name" value="Hua1-like"/>
</dbReference>
<evidence type="ECO:0000256" key="1">
    <source>
        <dbReference type="SAM" id="MobiDB-lite"/>
    </source>
</evidence>
<dbReference type="Proteomes" id="UP000790833">
    <property type="component" value="Unassembled WGS sequence"/>
</dbReference>
<organism evidence="2 3">
    <name type="scientific">Scheffersomyces spartinae</name>
    <dbReference type="NCBI Taxonomy" id="45513"/>
    <lineage>
        <taxon>Eukaryota</taxon>
        <taxon>Fungi</taxon>
        <taxon>Dikarya</taxon>
        <taxon>Ascomycota</taxon>
        <taxon>Saccharomycotina</taxon>
        <taxon>Pichiomycetes</taxon>
        <taxon>Debaryomycetaceae</taxon>
        <taxon>Scheffersomyces</taxon>
    </lineage>
</organism>
<dbReference type="GeneID" id="66114309"/>
<evidence type="ECO:0000313" key="3">
    <source>
        <dbReference type="Proteomes" id="UP000790833"/>
    </source>
</evidence>
<feature type="compositionally biased region" description="Pro residues" evidence="1">
    <location>
        <begin position="60"/>
        <end position="70"/>
    </location>
</feature>
<dbReference type="Gene3D" id="6.20.20.10">
    <property type="match status" value="1"/>
</dbReference>
<feature type="region of interest" description="Disordered" evidence="1">
    <location>
        <begin position="56"/>
        <end position="109"/>
    </location>
</feature>